<dbReference type="InterPro" id="IPR002355">
    <property type="entry name" value="Cu_oxidase_Cu_BS"/>
</dbReference>
<dbReference type="RefSeq" id="WP_141849715.1">
    <property type="nucleotide sequence ID" value="NZ_BAAAPR010000012.1"/>
</dbReference>
<keyword evidence="5" id="KW-1185">Reference proteome</keyword>
<dbReference type="InterPro" id="IPR045087">
    <property type="entry name" value="Cu-oxidase_fam"/>
</dbReference>
<dbReference type="AlphaFoldDB" id="A0A542E582"/>
<dbReference type="Proteomes" id="UP000317893">
    <property type="component" value="Unassembled WGS sequence"/>
</dbReference>
<dbReference type="PROSITE" id="PS00080">
    <property type="entry name" value="MULTICOPPER_OXIDASE2"/>
    <property type="match status" value="1"/>
</dbReference>
<evidence type="ECO:0000256" key="2">
    <source>
        <dbReference type="ARBA" id="ARBA00022723"/>
    </source>
</evidence>
<gene>
    <name evidence="4" type="ORF">FB458_3624</name>
</gene>
<dbReference type="InterPro" id="IPR008972">
    <property type="entry name" value="Cupredoxin"/>
</dbReference>
<dbReference type="GO" id="GO:0005507">
    <property type="term" value="F:copper ion binding"/>
    <property type="evidence" value="ECO:0007669"/>
    <property type="project" value="InterPro"/>
</dbReference>
<evidence type="ECO:0000256" key="1">
    <source>
        <dbReference type="ARBA" id="ARBA00010609"/>
    </source>
</evidence>
<dbReference type="OrthoDB" id="345021at2"/>
<evidence type="ECO:0000313" key="5">
    <source>
        <dbReference type="Proteomes" id="UP000317893"/>
    </source>
</evidence>
<name>A0A542E582_9MICO</name>
<dbReference type="PANTHER" id="PTHR48267:SF1">
    <property type="entry name" value="BILIRUBIN OXIDASE"/>
    <property type="match status" value="1"/>
</dbReference>
<dbReference type="SUPFAM" id="SSF49503">
    <property type="entry name" value="Cupredoxins"/>
    <property type="match status" value="3"/>
</dbReference>
<reference evidence="4 5" key="1">
    <citation type="submission" date="2019-06" db="EMBL/GenBank/DDBJ databases">
        <title>Sequencing the genomes of 1000 actinobacteria strains.</title>
        <authorList>
            <person name="Klenk H.-P."/>
        </authorList>
    </citation>
    <scope>NUCLEOTIDE SEQUENCE [LARGE SCALE GENOMIC DNA]</scope>
    <source>
        <strain evidence="4 5">DSM 18607</strain>
    </source>
</reference>
<dbReference type="GO" id="GO:0016491">
    <property type="term" value="F:oxidoreductase activity"/>
    <property type="evidence" value="ECO:0007669"/>
    <property type="project" value="InterPro"/>
</dbReference>
<dbReference type="EMBL" id="VFMN01000001">
    <property type="protein sequence ID" value="TQJ10500.1"/>
    <property type="molecule type" value="Genomic_DNA"/>
</dbReference>
<dbReference type="InterPro" id="IPR011706">
    <property type="entry name" value="Cu-oxidase_C"/>
</dbReference>
<comment type="caution">
    <text evidence="4">The sequence shown here is derived from an EMBL/GenBank/DDBJ whole genome shotgun (WGS) entry which is preliminary data.</text>
</comment>
<comment type="similarity">
    <text evidence="1">Belongs to the multicopper oxidase family.</text>
</comment>
<keyword evidence="2" id="KW-0479">Metal-binding</keyword>
<sequence>MESHLQEDRGGGGVARRTLLRVGAAAGLVTAAGVGRTLVVPGLEQQGLLSADGTFEAASIAVGDAALYVEAFPTSPLILTPFSDALTIPKALRPQAMLDVQSWAQPPGPGPGQQNSMRNQQHQMWCPPGQTPVDPLVYKLELLVRPHSFTTSQVLPINSSGLPTTSYDAFGKVYAKGTVRTLPPSTIYGFNGVFPGPMINAEYGRPVLLRFVNRLDENPYGLDRQDFGAPDWTFLTHLHNAHTAPESDGNPHYSMRYGPQGRGYAPQTWVDNLYLNWPAGGDSREKQSFFWFHDHRMDQTGSNVYKGLVGLYPIYDRENAMDMGDETQGLRLPGVRTDNGDGSFDVQYDVPLAFYDVRLDDGVTTHKDAHDGDFPDAKNPRTHPEWWGKSFFRHFPNHGFVGDIFTVNGTAYPVMEVKRRKYRFRFLDCSIARIYEFKLMSSTQGPKSAASLGLTGNELQGQYRIPDGQQCMKFTQIAADGGLLPAPVVRDSFELWPAKRREVIIDFTKYMDGTPTTKGDVIYLTDVMKMPDGRMWSNSSRFSPDPKYKVPVLKFVIGDDAPDDSQIPTRMRDLPPLPSNWQSMLANRLVFEVQRGSGGGEIEWLINGKPFDPTSVATSLKNPAGLTPLAQQKKNSFNLWEIRNGGGGWVHPFHLHMEEHRTVMRNGKDVTAAGTPAHPDDVAREDLVALDPSESVIIYRGFRDFVGPYVAHCHNLAHEDHAMMFGWEITP</sequence>
<dbReference type="Pfam" id="PF07731">
    <property type="entry name" value="Cu-oxidase_2"/>
    <property type="match status" value="1"/>
</dbReference>
<dbReference type="PANTHER" id="PTHR48267">
    <property type="entry name" value="CUPREDOXIN SUPERFAMILY PROTEIN"/>
    <property type="match status" value="1"/>
</dbReference>
<organism evidence="4 5">
    <name type="scientific">Lapillicoccus jejuensis</name>
    <dbReference type="NCBI Taxonomy" id="402171"/>
    <lineage>
        <taxon>Bacteria</taxon>
        <taxon>Bacillati</taxon>
        <taxon>Actinomycetota</taxon>
        <taxon>Actinomycetes</taxon>
        <taxon>Micrococcales</taxon>
        <taxon>Intrasporangiaceae</taxon>
        <taxon>Lapillicoccus</taxon>
    </lineage>
</organism>
<accession>A0A542E582</accession>
<feature type="domain" description="Plastocyanin-like" evidence="3">
    <location>
        <begin position="627"/>
        <end position="727"/>
    </location>
</feature>
<dbReference type="Gene3D" id="2.60.40.420">
    <property type="entry name" value="Cupredoxins - blue copper proteins"/>
    <property type="match status" value="3"/>
</dbReference>
<protein>
    <submittedName>
        <fullName evidence="4">FtsP/CotA-like multicopper oxidase with cupredoxin domain</fullName>
    </submittedName>
</protein>
<evidence type="ECO:0000259" key="3">
    <source>
        <dbReference type="Pfam" id="PF07731"/>
    </source>
</evidence>
<evidence type="ECO:0000313" key="4">
    <source>
        <dbReference type="EMBL" id="TQJ10500.1"/>
    </source>
</evidence>
<proteinExistence type="inferred from homology"/>